<accession>A0AAD4GL44</accession>
<comment type="caution">
    <text evidence="1">The sequence shown here is derived from an EMBL/GenBank/DDBJ whole genome shotgun (WGS) entry which is preliminary data.</text>
</comment>
<reference evidence="1" key="2">
    <citation type="journal article" date="2020" name="Nat. Commun.">
        <title>Large-scale genome sequencing of mycorrhizal fungi provides insights into the early evolution of symbiotic traits.</title>
        <authorList>
            <person name="Miyauchi S."/>
            <person name="Kiss E."/>
            <person name="Kuo A."/>
            <person name="Drula E."/>
            <person name="Kohler A."/>
            <person name="Sanchez-Garcia M."/>
            <person name="Morin E."/>
            <person name="Andreopoulos B."/>
            <person name="Barry K.W."/>
            <person name="Bonito G."/>
            <person name="Buee M."/>
            <person name="Carver A."/>
            <person name="Chen C."/>
            <person name="Cichocki N."/>
            <person name="Clum A."/>
            <person name="Culley D."/>
            <person name="Crous P.W."/>
            <person name="Fauchery L."/>
            <person name="Girlanda M."/>
            <person name="Hayes R.D."/>
            <person name="Keri Z."/>
            <person name="LaButti K."/>
            <person name="Lipzen A."/>
            <person name="Lombard V."/>
            <person name="Magnuson J."/>
            <person name="Maillard F."/>
            <person name="Murat C."/>
            <person name="Nolan M."/>
            <person name="Ohm R.A."/>
            <person name="Pangilinan J."/>
            <person name="Pereira M.F."/>
            <person name="Perotto S."/>
            <person name="Peter M."/>
            <person name="Pfister S."/>
            <person name="Riley R."/>
            <person name="Sitrit Y."/>
            <person name="Stielow J.B."/>
            <person name="Szollosi G."/>
            <person name="Zifcakova L."/>
            <person name="Stursova M."/>
            <person name="Spatafora J.W."/>
            <person name="Tedersoo L."/>
            <person name="Vaario L.M."/>
            <person name="Yamada A."/>
            <person name="Yan M."/>
            <person name="Wang P."/>
            <person name="Xu J."/>
            <person name="Bruns T."/>
            <person name="Baldrian P."/>
            <person name="Vilgalys R."/>
            <person name="Dunand C."/>
            <person name="Henrissat B."/>
            <person name="Grigoriev I.V."/>
            <person name="Hibbett D."/>
            <person name="Nagy L.G."/>
            <person name="Martin F.M."/>
        </authorList>
    </citation>
    <scope>NUCLEOTIDE SEQUENCE</scope>
    <source>
        <strain evidence="1">BED1</strain>
    </source>
</reference>
<protein>
    <submittedName>
        <fullName evidence="1">Uncharacterized protein</fullName>
    </submittedName>
</protein>
<dbReference type="AlphaFoldDB" id="A0AAD4GL44"/>
<proteinExistence type="predicted"/>
<reference evidence="1" key="1">
    <citation type="submission" date="2019-10" db="EMBL/GenBank/DDBJ databases">
        <authorList>
            <consortium name="DOE Joint Genome Institute"/>
            <person name="Kuo A."/>
            <person name="Miyauchi S."/>
            <person name="Kiss E."/>
            <person name="Drula E."/>
            <person name="Kohler A."/>
            <person name="Sanchez-Garcia M."/>
            <person name="Andreopoulos B."/>
            <person name="Barry K.W."/>
            <person name="Bonito G."/>
            <person name="Buee M."/>
            <person name="Carver A."/>
            <person name="Chen C."/>
            <person name="Cichocki N."/>
            <person name="Clum A."/>
            <person name="Culley D."/>
            <person name="Crous P.W."/>
            <person name="Fauchery L."/>
            <person name="Girlanda M."/>
            <person name="Hayes R."/>
            <person name="Keri Z."/>
            <person name="LaButti K."/>
            <person name="Lipzen A."/>
            <person name="Lombard V."/>
            <person name="Magnuson J."/>
            <person name="Maillard F."/>
            <person name="Morin E."/>
            <person name="Murat C."/>
            <person name="Nolan M."/>
            <person name="Ohm R."/>
            <person name="Pangilinan J."/>
            <person name="Pereira M."/>
            <person name="Perotto S."/>
            <person name="Peter M."/>
            <person name="Riley R."/>
            <person name="Sitrit Y."/>
            <person name="Stielow B."/>
            <person name="Szollosi G."/>
            <person name="Zifcakova L."/>
            <person name="Stursova M."/>
            <person name="Spatafora J.W."/>
            <person name="Tedersoo L."/>
            <person name="Vaario L.-M."/>
            <person name="Yamada A."/>
            <person name="Yan M."/>
            <person name="Wang P."/>
            <person name="Xu J."/>
            <person name="Bruns T."/>
            <person name="Baldrian P."/>
            <person name="Vilgalys R."/>
            <person name="Henrissat B."/>
            <person name="Grigoriev I.V."/>
            <person name="Hibbett D."/>
            <person name="Nagy L.G."/>
            <person name="Martin F.M."/>
        </authorList>
    </citation>
    <scope>NUCLEOTIDE SEQUENCE</scope>
    <source>
        <strain evidence="1">BED1</strain>
    </source>
</reference>
<dbReference type="Proteomes" id="UP001194468">
    <property type="component" value="Unassembled WGS sequence"/>
</dbReference>
<name>A0AAD4GL44_BOLED</name>
<gene>
    <name evidence="1" type="ORF">L210DRAFT_2007918</name>
</gene>
<keyword evidence="2" id="KW-1185">Reference proteome</keyword>
<organism evidence="1 2">
    <name type="scientific">Boletus edulis BED1</name>
    <dbReference type="NCBI Taxonomy" id="1328754"/>
    <lineage>
        <taxon>Eukaryota</taxon>
        <taxon>Fungi</taxon>
        <taxon>Dikarya</taxon>
        <taxon>Basidiomycota</taxon>
        <taxon>Agaricomycotina</taxon>
        <taxon>Agaricomycetes</taxon>
        <taxon>Agaricomycetidae</taxon>
        <taxon>Boletales</taxon>
        <taxon>Boletineae</taxon>
        <taxon>Boletaceae</taxon>
        <taxon>Boletoideae</taxon>
        <taxon>Boletus</taxon>
    </lineage>
</organism>
<dbReference type="EMBL" id="WHUW01000001">
    <property type="protein sequence ID" value="KAF8452020.1"/>
    <property type="molecule type" value="Genomic_DNA"/>
</dbReference>
<evidence type="ECO:0000313" key="2">
    <source>
        <dbReference type="Proteomes" id="UP001194468"/>
    </source>
</evidence>
<sequence length="266" mass="29432">MNFGGKTGGDPLHVLLSVSGSSDIVVDDSGIGIPAYAEPISVVAFLLDDPVQTMRWTDWNAGRVKLTPTGSRGLPSESSMREMTLNLPEVRLGAMECLSVVNGQGLTRTNHRDSIGDFGMASLWPRKSDERYRSEQAEVCTNLFNERTCSVLRGDFLRLQSRLGVLLECHSLNPASDLDPDTMTMLRNTQCARHNAHCLLPDRLALYPVTTIWRALQAGLLVVGEEIQIVSVKVRSVSLITRSDSVGIPQLMWVWTTESRYRKKSS</sequence>
<evidence type="ECO:0000313" key="1">
    <source>
        <dbReference type="EMBL" id="KAF8452020.1"/>
    </source>
</evidence>